<comment type="subcellular location">
    <subcellularLocation>
        <location evidence="1">Nucleus</location>
    </subcellularLocation>
</comment>
<keyword evidence="11" id="KW-1185">Reference proteome</keyword>
<dbReference type="SMART" id="SM00412">
    <property type="entry name" value="Cu_FIST"/>
    <property type="match status" value="1"/>
</dbReference>
<evidence type="ECO:0000256" key="4">
    <source>
        <dbReference type="ARBA" id="ARBA00023008"/>
    </source>
</evidence>
<dbReference type="InterPro" id="IPR051763">
    <property type="entry name" value="Copper_Homeo_Regul"/>
</dbReference>
<evidence type="ECO:0000256" key="8">
    <source>
        <dbReference type="SAM" id="MobiDB-lite"/>
    </source>
</evidence>
<accession>A0A8K0X0M2</accession>
<evidence type="ECO:0000256" key="3">
    <source>
        <dbReference type="ARBA" id="ARBA00022833"/>
    </source>
</evidence>
<keyword evidence="6" id="KW-0804">Transcription</keyword>
<dbReference type="PROSITE" id="PS01119">
    <property type="entry name" value="COPPER_FIST_1"/>
    <property type="match status" value="1"/>
</dbReference>
<evidence type="ECO:0000256" key="1">
    <source>
        <dbReference type="ARBA" id="ARBA00004123"/>
    </source>
</evidence>
<feature type="compositionally biased region" description="Polar residues" evidence="8">
    <location>
        <begin position="431"/>
        <end position="444"/>
    </location>
</feature>
<organism evidence="10 11">
    <name type="scientific">Plectosphaerella cucumerina</name>
    <dbReference type="NCBI Taxonomy" id="40658"/>
    <lineage>
        <taxon>Eukaryota</taxon>
        <taxon>Fungi</taxon>
        <taxon>Dikarya</taxon>
        <taxon>Ascomycota</taxon>
        <taxon>Pezizomycotina</taxon>
        <taxon>Sordariomycetes</taxon>
        <taxon>Hypocreomycetidae</taxon>
        <taxon>Glomerellales</taxon>
        <taxon>Plectosphaerellaceae</taxon>
        <taxon>Plectosphaerella</taxon>
    </lineage>
</organism>
<dbReference type="GO" id="GO:0005507">
    <property type="term" value="F:copper ion binding"/>
    <property type="evidence" value="ECO:0007669"/>
    <property type="project" value="InterPro"/>
</dbReference>
<keyword evidence="2" id="KW-0479">Metal-binding</keyword>
<feature type="region of interest" description="Disordered" evidence="8">
    <location>
        <begin position="417"/>
        <end position="472"/>
    </location>
</feature>
<dbReference type="Proteomes" id="UP000813385">
    <property type="component" value="Unassembled WGS sequence"/>
</dbReference>
<dbReference type="SUPFAM" id="SSF57879">
    <property type="entry name" value="Zinc domain conserved in yeast copper-regulated transcription factors"/>
    <property type="match status" value="1"/>
</dbReference>
<sequence length="523" mass="54416">MPLINGQKMACEPCIRGHRSTKCTHANERLMVPVRKPGRPLSTCPHPPSRGCGCGGGVTAAIPRKQKCNCGSSSSTADAEKIVKVESPATSDTMPTSPTKTAAPGTAYRVQKASAKANSRKPSFGPANLERLDPSQVNILPALDSARPSLPHLNGGSSLMGAPTPRPSMDYGQMPLMGPEGLPFQMYQPMVPQTMVPPAMQAPGVMTPVSMPQAISLPPATKPAAAGGSCCSGTKSNKTTPPASTESSPRAEPKPKAGGCCSSKNPPPLQVNALPGPSIATSNGVPMSPYQATTLGPQVYPTYVPQPTLFTYPAHYGSFMSPLQPQQWRQTMDAMQYGHPLPPLPNYDVPTPLAYASAVSVATNGHNGSADGVTSHMCTCGEGCQCVGCAAHPYNDATQDYVRSAWQSMADDAYTNGHGVNGNGTHVPIITNGNDSAHHSQPSFSAEPESVAGDKPNSPPAPDTPSEGTSGIHEELSASDFFFVTYPFGEDSCSGETASCPCGDECQCLGCSIHNNAGPYPEP</sequence>
<keyword evidence="3" id="KW-0862">Zinc</keyword>
<feature type="compositionally biased region" description="Polar residues" evidence="8">
    <location>
        <begin position="231"/>
        <end position="248"/>
    </location>
</feature>
<evidence type="ECO:0000256" key="2">
    <source>
        <dbReference type="ARBA" id="ARBA00022723"/>
    </source>
</evidence>
<dbReference type="GO" id="GO:0045944">
    <property type="term" value="P:positive regulation of transcription by RNA polymerase II"/>
    <property type="evidence" value="ECO:0007669"/>
    <property type="project" value="TreeGrafter"/>
</dbReference>
<comment type="caution">
    <text evidence="10">The sequence shown here is derived from an EMBL/GenBank/DDBJ whole genome shotgun (WGS) entry which is preliminary data.</text>
</comment>
<dbReference type="GO" id="GO:0006879">
    <property type="term" value="P:intracellular iron ion homeostasis"/>
    <property type="evidence" value="ECO:0007669"/>
    <property type="project" value="TreeGrafter"/>
</dbReference>
<dbReference type="Pfam" id="PF00649">
    <property type="entry name" value="Copper-fist"/>
    <property type="match status" value="1"/>
</dbReference>
<dbReference type="PANTHER" id="PTHR28088:SF9">
    <property type="entry name" value="TRANSCRIPTION FACTOR GRISEA, PUTATIVE (AFU_ORTHOLOGUE AFUA_1G13190)-RELATED"/>
    <property type="match status" value="1"/>
</dbReference>
<feature type="compositionally biased region" description="Low complexity" evidence="8">
    <location>
        <begin position="417"/>
        <end position="427"/>
    </location>
</feature>
<dbReference type="FunFam" id="3.90.430.10:FF:000001">
    <property type="entry name" value="Copper fist DNA-binding protein"/>
    <property type="match status" value="1"/>
</dbReference>
<keyword evidence="7" id="KW-0539">Nucleus</keyword>
<dbReference type="SMART" id="SM01090">
    <property type="entry name" value="Copper-fist"/>
    <property type="match status" value="1"/>
</dbReference>
<dbReference type="GO" id="GO:0000981">
    <property type="term" value="F:DNA-binding transcription factor activity, RNA polymerase II-specific"/>
    <property type="evidence" value="ECO:0007669"/>
    <property type="project" value="TreeGrafter"/>
</dbReference>
<dbReference type="GO" id="GO:0006878">
    <property type="term" value="P:intracellular copper ion homeostasis"/>
    <property type="evidence" value="ECO:0007669"/>
    <property type="project" value="TreeGrafter"/>
</dbReference>
<evidence type="ECO:0000313" key="11">
    <source>
        <dbReference type="Proteomes" id="UP000813385"/>
    </source>
</evidence>
<evidence type="ECO:0000256" key="7">
    <source>
        <dbReference type="ARBA" id="ARBA00023242"/>
    </source>
</evidence>
<dbReference type="PANTHER" id="PTHR28088">
    <property type="entry name" value="TRANSCRIPTIONAL ACTIVATOR HAA1-RELATED"/>
    <property type="match status" value="1"/>
</dbReference>
<keyword evidence="4" id="KW-0186">Copper</keyword>
<dbReference type="PRINTS" id="PR00617">
    <property type="entry name" value="COPPERFIST"/>
</dbReference>
<evidence type="ECO:0000256" key="6">
    <source>
        <dbReference type="ARBA" id="ARBA00023163"/>
    </source>
</evidence>
<reference evidence="10" key="1">
    <citation type="journal article" date="2021" name="Nat. Commun.">
        <title>Genetic determinants of endophytism in the Arabidopsis root mycobiome.</title>
        <authorList>
            <person name="Mesny F."/>
            <person name="Miyauchi S."/>
            <person name="Thiergart T."/>
            <person name="Pickel B."/>
            <person name="Atanasova L."/>
            <person name="Karlsson M."/>
            <person name="Huettel B."/>
            <person name="Barry K.W."/>
            <person name="Haridas S."/>
            <person name="Chen C."/>
            <person name="Bauer D."/>
            <person name="Andreopoulos W."/>
            <person name="Pangilinan J."/>
            <person name="LaButti K."/>
            <person name="Riley R."/>
            <person name="Lipzen A."/>
            <person name="Clum A."/>
            <person name="Drula E."/>
            <person name="Henrissat B."/>
            <person name="Kohler A."/>
            <person name="Grigoriev I.V."/>
            <person name="Martin F.M."/>
            <person name="Hacquard S."/>
        </authorList>
    </citation>
    <scope>NUCLEOTIDE SEQUENCE</scope>
    <source>
        <strain evidence="10">MPI-CAGE-AT-0016</strain>
    </source>
</reference>
<dbReference type="InterPro" id="IPR001083">
    <property type="entry name" value="Cu_fist_DNA-bd_dom"/>
</dbReference>
<feature type="region of interest" description="Disordered" evidence="8">
    <location>
        <begin position="217"/>
        <end position="268"/>
    </location>
</feature>
<dbReference type="AlphaFoldDB" id="A0A8K0X0M2"/>
<dbReference type="GO" id="GO:0005634">
    <property type="term" value="C:nucleus"/>
    <property type="evidence" value="ECO:0007669"/>
    <property type="project" value="UniProtKB-SubCell"/>
</dbReference>
<evidence type="ECO:0000256" key="5">
    <source>
        <dbReference type="ARBA" id="ARBA00023015"/>
    </source>
</evidence>
<dbReference type="PROSITE" id="PS50073">
    <property type="entry name" value="COPPER_FIST_2"/>
    <property type="match status" value="1"/>
</dbReference>
<gene>
    <name evidence="10" type="ORF">B0T11DRAFT_96421</name>
</gene>
<feature type="region of interest" description="Disordered" evidence="8">
    <location>
        <begin position="86"/>
        <end position="106"/>
    </location>
</feature>
<name>A0A8K0X0M2_9PEZI</name>
<protein>
    <submittedName>
        <fullName evidence="10">Grisea protein</fullName>
    </submittedName>
</protein>
<dbReference type="InterPro" id="IPR036395">
    <property type="entry name" value="Cu_fist_DNA-bd_dom_sf"/>
</dbReference>
<feature type="domain" description="Copper-fist" evidence="9">
    <location>
        <begin position="1"/>
        <end position="41"/>
    </location>
</feature>
<evidence type="ECO:0000313" key="10">
    <source>
        <dbReference type="EMBL" id="KAH7357784.1"/>
    </source>
</evidence>
<dbReference type="EMBL" id="JAGPXD010000004">
    <property type="protein sequence ID" value="KAH7357784.1"/>
    <property type="molecule type" value="Genomic_DNA"/>
</dbReference>
<dbReference type="Gene3D" id="3.90.430.10">
    <property type="entry name" value="Copper fist DNA-binding domain"/>
    <property type="match status" value="1"/>
</dbReference>
<feature type="compositionally biased region" description="Polar residues" evidence="8">
    <location>
        <begin position="88"/>
        <end position="100"/>
    </location>
</feature>
<evidence type="ECO:0000259" key="9">
    <source>
        <dbReference type="PROSITE" id="PS50073"/>
    </source>
</evidence>
<proteinExistence type="predicted"/>
<dbReference type="GO" id="GO:0000978">
    <property type="term" value="F:RNA polymerase II cis-regulatory region sequence-specific DNA binding"/>
    <property type="evidence" value="ECO:0007669"/>
    <property type="project" value="TreeGrafter"/>
</dbReference>
<keyword evidence="5" id="KW-0805">Transcription regulation</keyword>
<dbReference type="OrthoDB" id="5600085at2759"/>